<protein>
    <recommendedName>
        <fullName evidence="3">Beta-galactosidase</fullName>
    </recommendedName>
</protein>
<reference evidence="1 2" key="1">
    <citation type="submission" date="2019-03" db="EMBL/GenBank/DDBJ databases">
        <title>Metabolic potential of uncultured bacteria and archaea associated with petroleum seepage in deep-sea sediments.</title>
        <authorList>
            <person name="Dong X."/>
            <person name="Hubert C."/>
        </authorList>
    </citation>
    <scope>NUCLEOTIDE SEQUENCE [LARGE SCALE GENOMIC DNA]</scope>
    <source>
        <strain evidence="1">E44_bin7</strain>
    </source>
</reference>
<sequence length="104" mass="12438">MKIGILLLISLLLFTPRILLAENLEEKLDLNGQWLFTLDPHNQGEEEGWFKCDFNPQDWKEIEVPHTWNVMEGLEDYEGYAWYRCSFSIPESWQKYTELIKERG</sequence>
<gene>
    <name evidence="1" type="ORF">E3J84_00535</name>
</gene>
<dbReference type="InterPro" id="IPR008979">
    <property type="entry name" value="Galactose-bd-like_sf"/>
</dbReference>
<accession>A0A523S4W3</accession>
<dbReference type="SUPFAM" id="SSF49785">
    <property type="entry name" value="Galactose-binding domain-like"/>
    <property type="match status" value="1"/>
</dbReference>
<proteinExistence type="predicted"/>
<dbReference type="Proteomes" id="UP000316360">
    <property type="component" value="Unassembled WGS sequence"/>
</dbReference>
<dbReference type="AlphaFoldDB" id="A0A523S4W3"/>
<name>A0A523S4W3_UNCAE</name>
<evidence type="ECO:0000313" key="1">
    <source>
        <dbReference type="EMBL" id="TET13070.1"/>
    </source>
</evidence>
<dbReference type="EMBL" id="SOKJ01000030">
    <property type="protein sequence ID" value="TET13070.1"/>
    <property type="molecule type" value="Genomic_DNA"/>
</dbReference>
<comment type="caution">
    <text evidence="1">The sequence shown here is derived from an EMBL/GenBank/DDBJ whole genome shotgun (WGS) entry which is preliminary data.</text>
</comment>
<evidence type="ECO:0008006" key="3">
    <source>
        <dbReference type="Google" id="ProtNLM"/>
    </source>
</evidence>
<evidence type="ECO:0000313" key="2">
    <source>
        <dbReference type="Proteomes" id="UP000316360"/>
    </source>
</evidence>
<organism evidence="1 2">
    <name type="scientific">Aerophobetes bacterium</name>
    <dbReference type="NCBI Taxonomy" id="2030807"/>
    <lineage>
        <taxon>Bacteria</taxon>
        <taxon>Candidatus Aerophobota</taxon>
    </lineage>
</organism>
<dbReference type="Gene3D" id="2.60.120.260">
    <property type="entry name" value="Galactose-binding domain-like"/>
    <property type="match status" value="1"/>
</dbReference>